<gene>
    <name evidence="2" type="ORF">K6978_13800</name>
</gene>
<evidence type="ECO:0000313" key="3">
    <source>
        <dbReference type="Proteomes" id="UP001214201"/>
    </source>
</evidence>
<reference evidence="2 3" key="1">
    <citation type="submission" date="2021-08" db="EMBL/GenBank/DDBJ databases">
        <title>Genome sequences of Xanthomonas cucurbitae isolates from 5 Midwestern US states.</title>
        <authorList>
            <person name="Hind S.R."/>
        </authorList>
    </citation>
    <scope>NUCLEOTIDE SEQUENCE [LARGE SCALE GENOMIC DNA]</scope>
    <source>
        <strain evidence="2 3">OH_261</strain>
    </source>
</reference>
<keyword evidence="3" id="KW-1185">Reference proteome</keyword>
<evidence type="ECO:0000256" key="1">
    <source>
        <dbReference type="SAM" id="MobiDB-lite"/>
    </source>
</evidence>
<accession>A0ABY7Y9D9</accession>
<organism evidence="2 3">
    <name type="scientific">Xanthomonas cucurbitae</name>
    <dbReference type="NCBI Taxonomy" id="56453"/>
    <lineage>
        <taxon>Bacteria</taxon>
        <taxon>Pseudomonadati</taxon>
        <taxon>Pseudomonadota</taxon>
        <taxon>Gammaproteobacteria</taxon>
        <taxon>Lysobacterales</taxon>
        <taxon>Lysobacteraceae</taxon>
        <taxon>Xanthomonas</taxon>
    </lineage>
</organism>
<feature type="compositionally biased region" description="Low complexity" evidence="1">
    <location>
        <begin position="351"/>
        <end position="360"/>
    </location>
</feature>
<proteinExistence type="predicted"/>
<dbReference type="EMBL" id="CP082214">
    <property type="protein sequence ID" value="WDM70487.1"/>
    <property type="molecule type" value="Genomic_DNA"/>
</dbReference>
<dbReference type="RefSeq" id="WP_159407332.1">
    <property type="nucleotide sequence ID" value="NZ_CP033326.1"/>
</dbReference>
<feature type="region of interest" description="Disordered" evidence="1">
    <location>
        <begin position="338"/>
        <end position="360"/>
    </location>
</feature>
<evidence type="ECO:0000313" key="2">
    <source>
        <dbReference type="EMBL" id="WDM70487.1"/>
    </source>
</evidence>
<protein>
    <submittedName>
        <fullName evidence="2">Uncharacterized protein</fullName>
    </submittedName>
</protein>
<sequence length="360" mass="38354">MSVSIAGRTISMPTMLSTLARQCLAFVDGGTQWLAWAIRSPNLRYDFPDESSLLGDVQQGLHGSRLSWLPQLELKVSPIKLMTLNSTDLGALIQAESGDTGSVVKAQVQRIFRENALFAASDLAAGPSLLTQLKIDGAGLFQSLDLEESLALRQLAAEAPPANVTPALQQEAAAFAVEQARTPLEFCDYYRFYLTCTQAIAAADDRAQAAASALQTLLPLLFGTLDCPQVQGLPSPTEVERSVTEWLMHGRQIGFARLSLAAQQIVQHTRYRGDGSDQAASDAIHLYVSSAQAFLAAHRPTRGVLGQTGNSCLFAIQNDSLAALLQVNDGIISLRDFGAAPAPTPTPAPASAPNEAEAPE</sequence>
<name>A0ABY7Y9D9_9XANT</name>
<dbReference type="Proteomes" id="UP001214201">
    <property type="component" value="Chromosome"/>
</dbReference>